<evidence type="ECO:0000313" key="3">
    <source>
        <dbReference type="Proteomes" id="UP000701698"/>
    </source>
</evidence>
<dbReference type="AlphaFoldDB" id="A0A955RPI5"/>
<organism evidence="2 3">
    <name type="scientific">candidate division WWE3 bacterium</name>
    <dbReference type="NCBI Taxonomy" id="2053526"/>
    <lineage>
        <taxon>Bacteria</taxon>
        <taxon>Katanobacteria</taxon>
    </lineage>
</organism>
<comment type="caution">
    <text evidence="2">The sequence shown here is derived from an EMBL/GenBank/DDBJ whole genome shotgun (WGS) entry which is preliminary data.</text>
</comment>
<gene>
    <name evidence="2" type="ORF">KC571_03505</name>
</gene>
<accession>A0A955RPI5</accession>
<dbReference type="EMBL" id="JAGQKX010000098">
    <property type="protein sequence ID" value="MCA9390446.1"/>
    <property type="molecule type" value="Genomic_DNA"/>
</dbReference>
<evidence type="ECO:0000256" key="1">
    <source>
        <dbReference type="SAM" id="Phobius"/>
    </source>
</evidence>
<dbReference type="Proteomes" id="UP000701698">
    <property type="component" value="Unassembled WGS sequence"/>
</dbReference>
<protein>
    <submittedName>
        <fullName evidence="2">Uncharacterized protein</fullName>
    </submittedName>
</protein>
<dbReference type="SUPFAM" id="SSF69304">
    <property type="entry name" value="Tricorn protease N-terminal domain"/>
    <property type="match status" value="1"/>
</dbReference>
<proteinExistence type="predicted"/>
<name>A0A955RPI5_UNCKA</name>
<reference evidence="2" key="1">
    <citation type="submission" date="2020-04" db="EMBL/GenBank/DDBJ databases">
        <authorList>
            <person name="Zhang T."/>
        </authorList>
    </citation>
    <scope>NUCLEOTIDE SEQUENCE</scope>
    <source>
        <strain evidence="2">HKST-UBA01</strain>
    </source>
</reference>
<evidence type="ECO:0000313" key="2">
    <source>
        <dbReference type="EMBL" id="MCA9390446.1"/>
    </source>
</evidence>
<keyword evidence="1" id="KW-1133">Transmembrane helix</keyword>
<keyword evidence="1" id="KW-0812">Transmembrane</keyword>
<keyword evidence="1" id="KW-0472">Membrane</keyword>
<reference evidence="2" key="2">
    <citation type="journal article" date="2021" name="Microbiome">
        <title>Successional dynamics and alternative stable states in a saline activated sludge microbial community over 9 years.</title>
        <authorList>
            <person name="Wang Y."/>
            <person name="Ye J."/>
            <person name="Ju F."/>
            <person name="Liu L."/>
            <person name="Boyd J.A."/>
            <person name="Deng Y."/>
            <person name="Parks D.H."/>
            <person name="Jiang X."/>
            <person name="Yin X."/>
            <person name="Woodcroft B.J."/>
            <person name="Tyson G.W."/>
            <person name="Hugenholtz P."/>
            <person name="Polz M.F."/>
            <person name="Zhang T."/>
        </authorList>
    </citation>
    <scope>NUCLEOTIDE SEQUENCE</scope>
    <source>
        <strain evidence="2">HKST-UBA01</strain>
    </source>
</reference>
<sequence length="416" mass="45433">MNQKGFAAFIVIAIFFGVIAGISFIYYQSYSAPTNNEATLTPTPTGIENTYPNIVASFDPLALNADSKYLVPDINSGEIIFYDLTQNELSATISIDSLELIGAVISATLSPDNTKLILNVVEYNEDPLASDTLRTYVLLLNEGDILHVSTFNVDSVSGSLSPRVIWKSNSTQFYTVIANVLEPGIAYSFDTYIQSYSSGKVEKIATTMGRVNDTSLFNDDLVVSFVYEEVVGGTSISHNQIHRITSDGNTSILVDTENRNSFVITNQVDDKVFYAGPSADGTELGGIYSHNLSSSENELISEFTEPYPWSQLLIQASPDGDNIAYSYAVGDEGGTAIYNVAGSRLFTFTITSPSDINALFSSDGKSFRASSVYFVKWIDSENMVLKITAYYNETEEPDVFYARASIDGSNMSKLVI</sequence>
<feature type="transmembrane region" description="Helical" evidence="1">
    <location>
        <begin position="7"/>
        <end position="27"/>
    </location>
</feature>